<dbReference type="AlphaFoldDB" id="W5V0T7"/>
<dbReference type="OrthoDB" id="389741at2"/>
<dbReference type="EMBL" id="CP007154">
    <property type="protein sequence ID" value="AHH45383.1"/>
    <property type="molecule type" value="Genomic_DNA"/>
</dbReference>
<evidence type="ECO:0000313" key="3">
    <source>
        <dbReference type="Proteomes" id="UP000019229"/>
    </source>
</evidence>
<reference evidence="2 3" key="1">
    <citation type="journal article" date="2014" name="Genome Announc.">
        <title>Complete Genome Sequence of Mycoplasma bovoculi Strain M165/69T (ATCC 29104).</title>
        <authorList>
            <person name="Calcutt M.J."/>
            <person name="Foecking M.F."/>
        </authorList>
    </citation>
    <scope>NUCLEOTIDE SEQUENCE [LARGE SCALE GENOMIC DNA]</scope>
    <source>
        <strain evidence="2">M165/69</strain>
    </source>
</reference>
<evidence type="ECO:0000256" key="1">
    <source>
        <dbReference type="SAM" id="MobiDB-lite"/>
    </source>
</evidence>
<gene>
    <name evidence="2" type="ORF">MYB_01875</name>
</gene>
<sequence length="412" mass="48824">MNKNKQDLKSEEKTKDKKTKVVILKSNSKTSNSNTNQPQTKTKKTTKRGPKPATIKKAYEIWDIYFPKKSKDGRYFDFAGVEIKKEEYVKGEWDRDHIIPKSKCNEFKKTNLISNFSQNHKDNLQPTSKIANQAKGEKLNFLFNGNEYKVYFNKDDNEKISKRKLFCGKVSEYNEYVKKGMLIDVELELKKLKETTKVKPKKSTSSKIKNNKTLVDSLIPVEENKPMFVNSLFSHLNYKFSKKSYSVIAFSIKFTDSNFFNFFIRLKEILSIVNYGFNNFLVNVKSKAYFLHIYSERFVEKTNKVCPETLVKFIKLIVEISKIKDFENYVCKQFLWACDFDENQENLHEEIGGIWEKIPHLFWTKCIENQQTDKFYINERIKEILSEYYQVNTKSLDTIGKWYKLDERFFKN</sequence>
<accession>W5V0T7</accession>
<dbReference type="STRING" id="743966.MYB_01875"/>
<feature type="compositionally biased region" description="Low complexity" evidence="1">
    <location>
        <begin position="21"/>
        <end position="40"/>
    </location>
</feature>
<organism evidence="2 3">
    <name type="scientific">Mesomycoplasma bovoculi M165/69</name>
    <dbReference type="NCBI Taxonomy" id="743966"/>
    <lineage>
        <taxon>Bacteria</taxon>
        <taxon>Bacillati</taxon>
        <taxon>Mycoplasmatota</taxon>
        <taxon>Mycoplasmoidales</taxon>
        <taxon>Metamycoplasmataceae</taxon>
        <taxon>Mesomycoplasma</taxon>
    </lineage>
</organism>
<dbReference type="PATRIC" id="fig|743966.3.peg.379"/>
<dbReference type="Proteomes" id="UP000019229">
    <property type="component" value="Chromosome"/>
</dbReference>
<dbReference type="RefSeq" id="WP_022935448.1">
    <property type="nucleotide sequence ID" value="NZ_CP007154.1"/>
</dbReference>
<feature type="compositionally biased region" description="Basic and acidic residues" evidence="1">
    <location>
        <begin position="1"/>
        <end position="15"/>
    </location>
</feature>
<feature type="compositionally biased region" description="Basic residues" evidence="1">
    <location>
        <begin position="41"/>
        <end position="50"/>
    </location>
</feature>
<name>W5V0T7_9BACT</name>
<feature type="region of interest" description="Disordered" evidence="1">
    <location>
        <begin position="1"/>
        <end position="52"/>
    </location>
</feature>
<keyword evidence="3" id="KW-1185">Reference proteome</keyword>
<proteinExistence type="predicted"/>
<dbReference type="KEGG" id="mbc:MYB_01875"/>
<dbReference type="HOGENOM" id="CLU_667000_0_0_14"/>
<protein>
    <submittedName>
        <fullName evidence="2">Uncharacterized protein</fullName>
    </submittedName>
</protein>
<evidence type="ECO:0000313" key="2">
    <source>
        <dbReference type="EMBL" id="AHH45383.1"/>
    </source>
</evidence>